<evidence type="ECO:0000313" key="2">
    <source>
        <dbReference type="Proteomes" id="UP000054007"/>
    </source>
</evidence>
<dbReference type="EMBL" id="KN880504">
    <property type="protein sequence ID" value="KIY68374.1"/>
    <property type="molecule type" value="Genomic_DNA"/>
</dbReference>
<dbReference type="Proteomes" id="UP000054007">
    <property type="component" value="Unassembled WGS sequence"/>
</dbReference>
<evidence type="ECO:0000313" key="1">
    <source>
        <dbReference type="EMBL" id="KIY68374.1"/>
    </source>
</evidence>
<reference evidence="1 2" key="1">
    <citation type="journal article" date="2015" name="Fungal Genet. Biol.">
        <title>Evolution of novel wood decay mechanisms in Agaricales revealed by the genome sequences of Fistulina hepatica and Cylindrobasidium torrendii.</title>
        <authorList>
            <person name="Floudas D."/>
            <person name="Held B.W."/>
            <person name="Riley R."/>
            <person name="Nagy L.G."/>
            <person name="Koehler G."/>
            <person name="Ransdell A.S."/>
            <person name="Younus H."/>
            <person name="Chow J."/>
            <person name="Chiniquy J."/>
            <person name="Lipzen A."/>
            <person name="Tritt A."/>
            <person name="Sun H."/>
            <person name="Haridas S."/>
            <person name="LaButti K."/>
            <person name="Ohm R.A."/>
            <person name="Kues U."/>
            <person name="Blanchette R.A."/>
            <person name="Grigoriev I.V."/>
            <person name="Minto R.E."/>
            <person name="Hibbett D.S."/>
        </authorList>
    </citation>
    <scope>NUCLEOTIDE SEQUENCE [LARGE SCALE GENOMIC DNA]</scope>
    <source>
        <strain evidence="1 2">FP15055 ss-10</strain>
    </source>
</reference>
<proteinExistence type="predicted"/>
<organism evidence="1 2">
    <name type="scientific">Cylindrobasidium torrendii FP15055 ss-10</name>
    <dbReference type="NCBI Taxonomy" id="1314674"/>
    <lineage>
        <taxon>Eukaryota</taxon>
        <taxon>Fungi</taxon>
        <taxon>Dikarya</taxon>
        <taxon>Basidiomycota</taxon>
        <taxon>Agaricomycotina</taxon>
        <taxon>Agaricomycetes</taxon>
        <taxon>Agaricomycetidae</taxon>
        <taxon>Agaricales</taxon>
        <taxon>Marasmiineae</taxon>
        <taxon>Physalacriaceae</taxon>
        <taxon>Cylindrobasidium</taxon>
    </lineage>
</organism>
<sequence length="146" mass="16952">MAWRIEKNRIGLYFTTEAAFRPKDEVHPKPWAQLRYSATMVRGKLVDVPHGLGKPYLKYNSFHDDFMEASMITSILMLDHHRRLLFDLPLLDWNLGTVSNEVREAAAKRLKEKKGKLRAENARRVSLGQKPLSDLEVLKRLYGYIG</sequence>
<keyword evidence="2" id="KW-1185">Reference proteome</keyword>
<dbReference type="AlphaFoldDB" id="A0A0D7BDW8"/>
<protein>
    <submittedName>
        <fullName evidence="1">Uncharacterized protein</fullName>
    </submittedName>
</protein>
<name>A0A0D7BDW8_9AGAR</name>
<accession>A0A0D7BDW8</accession>
<gene>
    <name evidence="1" type="ORF">CYLTODRAFT_421695</name>
</gene>